<proteinExistence type="inferred from homology"/>
<comment type="caution">
    <text evidence="12">The sequence shown here is derived from an EMBL/GenBank/DDBJ whole genome shotgun (WGS) entry which is preliminary data.</text>
</comment>
<reference evidence="12 13" key="1">
    <citation type="submission" date="2023-04" db="EMBL/GenBank/DDBJ databases">
        <title>A long-awaited taxogenomic arrangement of the family Halomonadaceae.</title>
        <authorList>
            <person name="De La Haba R."/>
            <person name="Chuvochina M."/>
            <person name="Wittouck S."/>
            <person name="Arahal D.R."/>
            <person name="Sanchez-Porro C."/>
            <person name="Hugenholtz P."/>
            <person name="Ventosa A."/>
        </authorList>
    </citation>
    <scope>NUCLEOTIDE SEQUENCE [LARGE SCALE GENOMIC DNA]</scope>
    <source>
        <strain evidence="12 13">DSM 21020</strain>
    </source>
</reference>
<dbReference type="Pfam" id="PF01656">
    <property type="entry name" value="CbiA"/>
    <property type="match status" value="1"/>
</dbReference>
<dbReference type="PANTHER" id="PTHR43873">
    <property type="entry name" value="COBYRINATE A,C-DIAMIDE SYNTHASE"/>
    <property type="match status" value="1"/>
</dbReference>
<dbReference type="InterPro" id="IPR029062">
    <property type="entry name" value="Class_I_gatase-like"/>
</dbReference>
<dbReference type="SUPFAM" id="SSF52317">
    <property type="entry name" value="Class I glutamine amidotransferase-like"/>
    <property type="match status" value="1"/>
</dbReference>
<evidence type="ECO:0000313" key="12">
    <source>
        <dbReference type="EMBL" id="MDR5899705.1"/>
    </source>
</evidence>
<evidence type="ECO:0000256" key="5">
    <source>
        <dbReference type="ARBA" id="ARBA00022598"/>
    </source>
</evidence>
<keyword evidence="6" id="KW-0547">Nucleotide-binding</keyword>
<name>A0ABU1H5X9_9GAMM</name>
<evidence type="ECO:0000313" key="13">
    <source>
        <dbReference type="Proteomes" id="UP001254564"/>
    </source>
</evidence>
<organism evidence="12 13">
    <name type="scientific">Vreelandella vilamensis</name>
    <dbReference type="NCBI Taxonomy" id="531309"/>
    <lineage>
        <taxon>Bacteria</taxon>
        <taxon>Pseudomonadati</taxon>
        <taxon>Pseudomonadota</taxon>
        <taxon>Gammaproteobacteria</taxon>
        <taxon>Oceanospirillales</taxon>
        <taxon>Halomonadaceae</taxon>
        <taxon>Vreelandella</taxon>
    </lineage>
</organism>
<dbReference type="InterPro" id="IPR002586">
    <property type="entry name" value="CobQ/CobB/MinD/ParA_Nub-bd_dom"/>
</dbReference>
<dbReference type="PROSITE" id="PS51274">
    <property type="entry name" value="GATASE_COBBQ"/>
    <property type="match status" value="1"/>
</dbReference>
<evidence type="ECO:0000256" key="9">
    <source>
        <dbReference type="ARBA" id="ARBA00022962"/>
    </source>
</evidence>
<feature type="domain" description="CobB/CobQ-like glutamine amidotransferase" evidence="11">
    <location>
        <begin position="239"/>
        <end position="418"/>
    </location>
</feature>
<comment type="cofactor">
    <cofactor evidence="1">
        <name>Mg(2+)</name>
        <dbReference type="ChEBI" id="CHEBI:18420"/>
    </cofactor>
</comment>
<dbReference type="EMBL" id="JARWAN010000020">
    <property type="protein sequence ID" value="MDR5899705.1"/>
    <property type="molecule type" value="Genomic_DNA"/>
</dbReference>
<evidence type="ECO:0000256" key="2">
    <source>
        <dbReference type="ARBA" id="ARBA00004953"/>
    </source>
</evidence>
<dbReference type="Gene3D" id="3.40.50.880">
    <property type="match status" value="1"/>
</dbReference>
<sequence>MLQGEAHAALISAPGSGQGKSMVTAALARLHRNAGRIVRVFKHGPDYLDPMVQEIASGQPVYQLHPWMTGEHECRWRLAKAAQEADVILVEGSMGLFDGSPSSADLAMLAGIPALPVIDAWGMAQTFGAVAQGLANYHSDLAIHEVIANRIGSPGHGKLLADSMPEGIALLGAIPRHDAMKIPDRHLGLVQASELSGLDAQLDAAAKVLEDAGLGHLPKKVTLSADAPTPAPQYLRGVRIAIAKDDAFAFIYRANLDVLEEMGATLHFFSPLNDAALPECDALWLPGGYPELHAARFSANQPMRDAISAHHRAGKPILAECGGLMSCVEQLVDGEGISHAMLGLLPGTAKMAGKLTALGLQSLHTQSGELRGHTYHHSLLETPLQPLARTRKLAGSEAEPIYREGALVASYFHGYFPSAPRLVADIFTGQALQIAAK</sequence>
<evidence type="ECO:0000256" key="3">
    <source>
        <dbReference type="ARBA" id="ARBA00006205"/>
    </source>
</evidence>
<dbReference type="InterPro" id="IPR004484">
    <property type="entry name" value="CbiA/CobB_synth"/>
</dbReference>
<dbReference type="InterPro" id="IPR027417">
    <property type="entry name" value="P-loop_NTPase"/>
</dbReference>
<protein>
    <submittedName>
        <fullName evidence="12">Cobyrinate a,c-diamide synthase</fullName>
    </submittedName>
</protein>
<gene>
    <name evidence="12" type="ORF">QC823_11985</name>
</gene>
<dbReference type="NCBIfam" id="NF002204">
    <property type="entry name" value="PRK01077.1"/>
    <property type="match status" value="1"/>
</dbReference>
<comment type="similarity">
    <text evidence="3">Belongs to the CobB/CobQ family. CobQ subfamily.</text>
</comment>
<evidence type="ECO:0000259" key="11">
    <source>
        <dbReference type="Pfam" id="PF07685"/>
    </source>
</evidence>
<evidence type="ECO:0000256" key="6">
    <source>
        <dbReference type="ARBA" id="ARBA00022741"/>
    </source>
</evidence>
<evidence type="ECO:0000256" key="1">
    <source>
        <dbReference type="ARBA" id="ARBA00001946"/>
    </source>
</evidence>
<keyword evidence="8" id="KW-0460">Magnesium</keyword>
<dbReference type="SUPFAM" id="SSF52540">
    <property type="entry name" value="P-loop containing nucleoside triphosphate hydrolases"/>
    <property type="match status" value="1"/>
</dbReference>
<keyword evidence="7" id="KW-0067">ATP-binding</keyword>
<dbReference type="Proteomes" id="UP001254564">
    <property type="component" value="Unassembled WGS sequence"/>
</dbReference>
<evidence type="ECO:0000256" key="7">
    <source>
        <dbReference type="ARBA" id="ARBA00022840"/>
    </source>
</evidence>
<keyword evidence="5" id="KW-0436">Ligase</keyword>
<accession>A0ABU1H5X9</accession>
<dbReference type="PANTHER" id="PTHR43873:SF1">
    <property type="entry name" value="COBYRINATE A,C-DIAMIDE SYNTHASE"/>
    <property type="match status" value="1"/>
</dbReference>
<dbReference type="RefSeq" id="WP_309656586.1">
    <property type="nucleotide sequence ID" value="NZ_JARWAN010000020.1"/>
</dbReference>
<evidence type="ECO:0000259" key="10">
    <source>
        <dbReference type="Pfam" id="PF01656"/>
    </source>
</evidence>
<dbReference type="Pfam" id="PF07685">
    <property type="entry name" value="GATase_3"/>
    <property type="match status" value="1"/>
</dbReference>
<dbReference type="InterPro" id="IPR011698">
    <property type="entry name" value="GATase_3"/>
</dbReference>
<keyword evidence="4" id="KW-0169">Cobalamin biosynthesis</keyword>
<feature type="domain" description="CobQ/CobB/MinD/ParA nucleotide binding" evidence="10">
    <location>
        <begin position="11"/>
        <end position="187"/>
    </location>
</feature>
<keyword evidence="9" id="KW-0315">Glutamine amidotransferase</keyword>
<dbReference type="CDD" id="cd03130">
    <property type="entry name" value="GATase1_CobB"/>
    <property type="match status" value="1"/>
</dbReference>
<evidence type="ECO:0000256" key="4">
    <source>
        <dbReference type="ARBA" id="ARBA00022573"/>
    </source>
</evidence>
<keyword evidence="13" id="KW-1185">Reference proteome</keyword>
<evidence type="ECO:0000256" key="8">
    <source>
        <dbReference type="ARBA" id="ARBA00022842"/>
    </source>
</evidence>
<comment type="pathway">
    <text evidence="2">Cofactor biosynthesis; adenosylcobalamin biosynthesis.</text>
</comment>
<dbReference type="Gene3D" id="3.40.50.300">
    <property type="entry name" value="P-loop containing nucleotide triphosphate hydrolases"/>
    <property type="match status" value="1"/>
</dbReference>